<evidence type="ECO:0000259" key="3">
    <source>
        <dbReference type="PROSITE" id="PS50894"/>
    </source>
</evidence>
<reference evidence="4 5" key="1">
    <citation type="submission" date="2009-08" db="EMBL/GenBank/DDBJ databases">
        <title>The draft genome of Rhodobacter sp. SW2.</title>
        <authorList>
            <consortium name="US DOE Joint Genome Institute (JGI-PGF)"/>
            <person name="Lucas S."/>
            <person name="Copeland A."/>
            <person name="Lapidus A."/>
            <person name="Glavina del Rio T."/>
            <person name="Tice H."/>
            <person name="Bruce D."/>
            <person name="Goodwin L."/>
            <person name="Pitluck S."/>
            <person name="Larimer F."/>
            <person name="Land M.L."/>
            <person name="Hauser L."/>
            <person name="Emerson D."/>
        </authorList>
    </citation>
    <scope>NUCLEOTIDE SEQUENCE [LARGE SCALE GENOMIC DNA]</scope>
    <source>
        <strain evidence="4 5">SW2</strain>
    </source>
</reference>
<dbReference type="GO" id="GO:0000160">
    <property type="term" value="P:phosphorelay signal transduction system"/>
    <property type="evidence" value="ECO:0007669"/>
    <property type="project" value="UniProtKB-KW"/>
</dbReference>
<dbReference type="GO" id="GO:0004672">
    <property type="term" value="F:protein kinase activity"/>
    <property type="evidence" value="ECO:0007669"/>
    <property type="project" value="UniProtKB-ARBA"/>
</dbReference>
<proteinExistence type="predicted"/>
<dbReference type="PROSITE" id="PS50894">
    <property type="entry name" value="HPT"/>
    <property type="match status" value="1"/>
</dbReference>
<dbReference type="EMBL" id="ACYY01000013">
    <property type="protein sequence ID" value="EEW24930.1"/>
    <property type="molecule type" value="Genomic_DNA"/>
</dbReference>
<name>C8S258_9RHOB</name>
<dbReference type="Gene3D" id="1.20.120.160">
    <property type="entry name" value="HPT domain"/>
    <property type="match status" value="1"/>
</dbReference>
<evidence type="ECO:0000313" key="4">
    <source>
        <dbReference type="EMBL" id="EEW24930.1"/>
    </source>
</evidence>
<feature type="domain" description="HPt" evidence="3">
    <location>
        <begin position="21"/>
        <end position="117"/>
    </location>
</feature>
<dbReference type="SUPFAM" id="SSF47226">
    <property type="entry name" value="Histidine-containing phosphotransfer domain, HPT domain"/>
    <property type="match status" value="1"/>
</dbReference>
<dbReference type="InterPro" id="IPR036641">
    <property type="entry name" value="HPT_dom_sf"/>
</dbReference>
<comment type="caution">
    <text evidence="4">The sequence shown here is derived from an EMBL/GenBank/DDBJ whole genome shotgun (WGS) entry which is preliminary data.</text>
</comment>
<protein>
    <submittedName>
        <fullName evidence="4">Hpt protein</fullName>
    </submittedName>
</protein>
<gene>
    <name evidence="4" type="ORF">Rsw2DRAFT_2127</name>
</gene>
<evidence type="ECO:0000256" key="2">
    <source>
        <dbReference type="PROSITE-ProRule" id="PRU00110"/>
    </source>
</evidence>
<keyword evidence="5" id="KW-1185">Reference proteome</keyword>
<dbReference type="InterPro" id="IPR008207">
    <property type="entry name" value="Sig_transdc_His_kin_Hpt_dom"/>
</dbReference>
<dbReference type="STRING" id="371731.Rsw2DRAFT_2127"/>
<sequence>MNVPKGGGFAMIEWGRVADLRSEIGDEAFGEVIDLFLEETDEVIARLIERPDLAQIERDLHFLKGSALNLGFCDLADLCQDGERRAAAGDAALVDVGAVVRVYFESKAAFQMGLAQSSAA</sequence>
<dbReference type="eggNOG" id="COG2198">
    <property type="taxonomic scope" value="Bacteria"/>
</dbReference>
<dbReference type="AlphaFoldDB" id="C8S258"/>
<organism evidence="4 5">
    <name type="scientific">Rhodobacter ferrooxidans</name>
    <dbReference type="NCBI Taxonomy" id="371731"/>
    <lineage>
        <taxon>Bacteria</taxon>
        <taxon>Pseudomonadati</taxon>
        <taxon>Pseudomonadota</taxon>
        <taxon>Alphaproteobacteria</taxon>
        <taxon>Rhodobacterales</taxon>
        <taxon>Rhodobacter group</taxon>
        <taxon>Rhodobacter</taxon>
    </lineage>
</organism>
<evidence type="ECO:0000256" key="1">
    <source>
        <dbReference type="ARBA" id="ARBA00023012"/>
    </source>
</evidence>
<evidence type="ECO:0000313" key="5">
    <source>
        <dbReference type="Proteomes" id="UP000010121"/>
    </source>
</evidence>
<feature type="modified residue" description="Phosphohistidine" evidence="2">
    <location>
        <position position="61"/>
    </location>
</feature>
<dbReference type="Proteomes" id="UP000010121">
    <property type="component" value="Unassembled WGS sequence"/>
</dbReference>
<dbReference type="Pfam" id="PF01627">
    <property type="entry name" value="Hpt"/>
    <property type="match status" value="1"/>
</dbReference>
<keyword evidence="2" id="KW-0597">Phosphoprotein</keyword>
<keyword evidence="1" id="KW-0902">Two-component regulatory system</keyword>
<accession>C8S258</accession>